<dbReference type="GO" id="GO:0005524">
    <property type="term" value="F:ATP binding"/>
    <property type="evidence" value="ECO:0007669"/>
    <property type="project" value="UniProtKB-KW"/>
</dbReference>
<evidence type="ECO:0000259" key="14">
    <source>
        <dbReference type="Pfam" id="PF01507"/>
    </source>
</evidence>
<evidence type="ECO:0000256" key="7">
    <source>
        <dbReference type="ARBA" id="ARBA00022741"/>
    </source>
</evidence>
<dbReference type="Pfam" id="PF01507">
    <property type="entry name" value="PAPS_reduct"/>
    <property type="match status" value="1"/>
</dbReference>
<comment type="catalytic activity">
    <reaction evidence="12">
        <text>FMN + ATP + H(+) = FAD + diphosphate</text>
        <dbReference type="Rhea" id="RHEA:17237"/>
        <dbReference type="ChEBI" id="CHEBI:15378"/>
        <dbReference type="ChEBI" id="CHEBI:30616"/>
        <dbReference type="ChEBI" id="CHEBI:33019"/>
        <dbReference type="ChEBI" id="CHEBI:57692"/>
        <dbReference type="ChEBI" id="CHEBI:58210"/>
        <dbReference type="EC" id="2.7.7.2"/>
    </reaction>
</comment>
<reference evidence="15" key="1">
    <citation type="submission" date="2021-01" db="EMBL/GenBank/DDBJ databases">
        <authorList>
            <person name="Kaushik A."/>
        </authorList>
    </citation>
    <scope>NUCLEOTIDE SEQUENCE</scope>
    <source>
        <strain evidence="15">AG4-RS23</strain>
    </source>
</reference>
<evidence type="ECO:0000256" key="12">
    <source>
        <dbReference type="ARBA" id="ARBA00049494"/>
    </source>
</evidence>
<evidence type="ECO:0000256" key="5">
    <source>
        <dbReference type="ARBA" id="ARBA00022679"/>
    </source>
</evidence>
<evidence type="ECO:0000256" key="3">
    <source>
        <dbReference type="ARBA" id="ARBA00022630"/>
    </source>
</evidence>
<evidence type="ECO:0000256" key="10">
    <source>
        <dbReference type="ARBA" id="ARBA00031145"/>
    </source>
</evidence>
<comment type="caution">
    <text evidence="15">The sequence shown here is derived from an EMBL/GenBank/DDBJ whole genome shotgun (WGS) entry which is preliminary data.</text>
</comment>
<comment type="pathway">
    <text evidence="1">Cofactor biosynthesis; FAD biosynthesis; FAD from FMN: step 1/1.</text>
</comment>
<dbReference type="InterPro" id="IPR014729">
    <property type="entry name" value="Rossmann-like_a/b/a_fold"/>
</dbReference>
<evidence type="ECO:0000256" key="1">
    <source>
        <dbReference type="ARBA" id="ARBA00004726"/>
    </source>
</evidence>
<keyword evidence="6" id="KW-0548">Nucleotidyltransferase</keyword>
<keyword evidence="3" id="KW-0285">Flavoprotein</keyword>
<feature type="domain" description="Phosphoadenosine phosphosulphate reductase" evidence="14">
    <location>
        <begin position="160"/>
        <end position="325"/>
    </location>
</feature>
<dbReference type="CDD" id="cd23948">
    <property type="entry name" value="FAD_synthase"/>
    <property type="match status" value="1"/>
</dbReference>
<dbReference type="Gene3D" id="3.40.50.620">
    <property type="entry name" value="HUPs"/>
    <property type="match status" value="2"/>
</dbReference>
<dbReference type="AlphaFoldDB" id="A0A8H3H2L8"/>
<dbReference type="EMBL" id="CAJMWY010002461">
    <property type="protein sequence ID" value="CAE6489461.1"/>
    <property type="molecule type" value="Genomic_DNA"/>
</dbReference>
<evidence type="ECO:0000256" key="2">
    <source>
        <dbReference type="ARBA" id="ARBA00012393"/>
    </source>
</evidence>
<feature type="region of interest" description="Disordered" evidence="13">
    <location>
        <begin position="132"/>
        <end position="154"/>
    </location>
</feature>
<keyword evidence="4" id="KW-0288">FMN</keyword>
<dbReference type="Proteomes" id="UP000663861">
    <property type="component" value="Unassembled WGS sequence"/>
</dbReference>
<keyword evidence="9" id="KW-0067">ATP-binding</keyword>
<evidence type="ECO:0000256" key="13">
    <source>
        <dbReference type="SAM" id="MobiDB-lite"/>
    </source>
</evidence>
<accession>A0A8H3H2L8</accession>
<gene>
    <name evidence="15" type="ORF">RDB_LOCUS109725</name>
</gene>
<proteinExistence type="predicted"/>
<dbReference type="EC" id="2.7.7.2" evidence="2"/>
<evidence type="ECO:0000256" key="8">
    <source>
        <dbReference type="ARBA" id="ARBA00022827"/>
    </source>
</evidence>
<dbReference type="InterPro" id="IPR002500">
    <property type="entry name" value="PAPS_reduct_dom"/>
</dbReference>
<evidence type="ECO:0000313" key="16">
    <source>
        <dbReference type="Proteomes" id="UP000663861"/>
    </source>
</evidence>
<evidence type="ECO:0000256" key="4">
    <source>
        <dbReference type="ARBA" id="ARBA00022643"/>
    </source>
</evidence>
<dbReference type="GO" id="GO:0003919">
    <property type="term" value="F:FMN adenylyltransferase activity"/>
    <property type="evidence" value="ECO:0007669"/>
    <property type="project" value="UniProtKB-EC"/>
</dbReference>
<dbReference type="GO" id="GO:0006747">
    <property type="term" value="P:FAD biosynthetic process"/>
    <property type="evidence" value="ECO:0007669"/>
    <property type="project" value="TreeGrafter"/>
</dbReference>
<evidence type="ECO:0000256" key="9">
    <source>
        <dbReference type="ARBA" id="ARBA00022840"/>
    </source>
</evidence>
<feature type="compositionally biased region" description="Low complexity" evidence="13">
    <location>
        <begin position="139"/>
        <end position="154"/>
    </location>
</feature>
<sequence>MNVDIHPNNTDTYIDPSSLDAVYDLAQNPSPLGEMIREAIGVIDRGLDIHGLDKLSISFNGGKDYVCLPRLDKLSISFNGGKDCTVLLHLLSAVLRRRNLEGIGYGPVYEVDKVVADGAVVSPALSHATLSPSAHTSQLPHSSHTPLSSTTTGVTTTPPVRSVYVLCPSPFPDVEEFVESSIKAYNLRLVRVSGSMCEALQTYLDTQDGKGVEAVLVGTSIKAYNLRLVRVSGSMCEALQTYLDTQDGKGVEAVLVGTRRNDPHGAKLEFLQHCDPGWPNLLRVHPIINWSYAQVWEYLCHPRLKVPYCHLYDDGYTSLGSTYNTFKNPALQVSSPGLPPTWKPAYALEDGNLERAGRGIGAGLEKRSGVDVPVAVNGM</sequence>
<evidence type="ECO:0000256" key="6">
    <source>
        <dbReference type="ARBA" id="ARBA00022695"/>
    </source>
</evidence>
<name>A0A8H3H2L8_9AGAM</name>
<evidence type="ECO:0000313" key="15">
    <source>
        <dbReference type="EMBL" id="CAE6489461.1"/>
    </source>
</evidence>
<keyword evidence="5" id="KW-0808">Transferase</keyword>
<keyword evidence="7" id="KW-0547">Nucleotide-binding</keyword>
<dbReference type="SUPFAM" id="SSF52402">
    <property type="entry name" value="Adenine nucleotide alpha hydrolases-like"/>
    <property type="match status" value="1"/>
</dbReference>
<evidence type="ECO:0000256" key="11">
    <source>
        <dbReference type="ARBA" id="ARBA00031871"/>
    </source>
</evidence>
<organism evidence="15 16">
    <name type="scientific">Rhizoctonia solani</name>
    <dbReference type="NCBI Taxonomy" id="456999"/>
    <lineage>
        <taxon>Eukaryota</taxon>
        <taxon>Fungi</taxon>
        <taxon>Dikarya</taxon>
        <taxon>Basidiomycota</taxon>
        <taxon>Agaricomycotina</taxon>
        <taxon>Agaricomycetes</taxon>
        <taxon>Cantharellales</taxon>
        <taxon>Ceratobasidiaceae</taxon>
        <taxon>Rhizoctonia</taxon>
    </lineage>
</organism>
<dbReference type="PANTHER" id="PTHR23293:SF9">
    <property type="entry name" value="FAD SYNTHASE"/>
    <property type="match status" value="1"/>
</dbReference>
<protein>
    <recommendedName>
        <fullName evidence="2">FAD synthase</fullName>
        <ecNumber evidence="2">2.7.7.2</ecNumber>
    </recommendedName>
    <alternativeName>
        <fullName evidence="10">FAD pyrophosphorylase</fullName>
    </alternativeName>
    <alternativeName>
        <fullName evidence="11">FMN adenylyltransferase</fullName>
    </alternativeName>
</protein>
<keyword evidence="8" id="KW-0274">FAD</keyword>
<dbReference type="PANTHER" id="PTHR23293">
    <property type="entry name" value="FAD SYNTHETASE-RELATED FMN ADENYLYLTRANSFERASE"/>
    <property type="match status" value="1"/>
</dbReference>